<proteinExistence type="predicted"/>
<accession>A0AAI8ZLJ5</accession>
<reference evidence="1" key="1">
    <citation type="journal article" date="2014" name="Genome Announc.">
        <title>Complete Nucleotide Sequence of pVv01, a P1-Like Plasmid Prophage of Vibrio vulnificus.</title>
        <authorList>
            <person name="Hammerl J.A."/>
            <person name="Klevanskaa K."/>
            <person name="Strauch E."/>
            <person name="Hertwig S."/>
        </authorList>
    </citation>
    <scope>NUCLEOTIDE SEQUENCE</scope>
    <source>
        <strain evidence="1">48/10</strain>
    </source>
</reference>
<protein>
    <submittedName>
        <fullName evidence="1">Uncharacterized protein</fullName>
    </submittedName>
</protein>
<evidence type="ECO:0000313" key="1">
    <source>
        <dbReference type="EMBL" id="CDM12476.1"/>
    </source>
</evidence>
<name>A0AAI8ZLJ5_VIBVL</name>
<dbReference type="RefSeq" id="WP_032071998.1">
    <property type="nucleotide sequence ID" value="NC_025128.1"/>
</dbReference>
<sequence>MKQLCQQISSQDCADKDALLKELEVVKKQRDDLLNLNGQFAEFAKRQGWRHVLIDEFYALRESVSSEGAKKQHSVNFSMDGFRRQLSENVGGLRDAIKDIISDGYDIEPSELADLMNAVICDSNVINCVFMDGVKNFSDLSDVELELIELESL</sequence>
<dbReference type="EMBL" id="HG803186">
    <property type="protein sequence ID" value="CDM12476.1"/>
    <property type="molecule type" value="Genomic_DNA"/>
</dbReference>
<reference evidence="1" key="2">
    <citation type="submission" date="2014-01" db="EMBL/GenBank/DDBJ databases">
        <authorList>
            <person name="Hammerl J."/>
        </authorList>
    </citation>
    <scope>NUCLEOTIDE SEQUENCE</scope>
    <source>
        <strain evidence="1">48/10</strain>
        <plasmid evidence="1">p48/10</plasmid>
    </source>
</reference>
<dbReference type="AlphaFoldDB" id="A0AAI8ZLJ5"/>
<organism evidence="1">
    <name type="scientific">Vibrio vulnificus</name>
    <dbReference type="NCBI Taxonomy" id="672"/>
    <lineage>
        <taxon>Bacteria</taxon>
        <taxon>Pseudomonadati</taxon>
        <taxon>Pseudomonadota</taxon>
        <taxon>Gammaproteobacteria</taxon>
        <taxon>Vibrionales</taxon>
        <taxon>Vibrionaceae</taxon>
        <taxon>Vibrio</taxon>
    </lineage>
</organism>
<keyword evidence="1" id="KW-0614">Plasmid</keyword>
<geneLocation type="plasmid" evidence="1">
    <name>p48/10</name>
</geneLocation>